<dbReference type="Proteomes" id="UP000000810">
    <property type="component" value="Chromosome"/>
</dbReference>
<dbReference type="HOGENOM" id="CLU_009273_4_1_2"/>
<dbReference type="CDD" id="cd01335">
    <property type="entry name" value="Radical_SAM"/>
    <property type="match status" value="1"/>
</dbReference>
<dbReference type="SFLD" id="SFLDG01386">
    <property type="entry name" value="main_SPASM_domain-containing"/>
    <property type="match status" value="1"/>
</dbReference>
<dbReference type="eggNOG" id="arCOG00938">
    <property type="taxonomic scope" value="Archaea"/>
</dbReference>
<dbReference type="InterPro" id="IPR050377">
    <property type="entry name" value="Radical_SAM_PqqE_MftC-like"/>
</dbReference>
<proteinExistence type="predicted"/>
<dbReference type="Pfam" id="PF13186">
    <property type="entry name" value="SPASM"/>
    <property type="match status" value="1"/>
</dbReference>
<dbReference type="STRING" id="272844.PAB1702"/>
<sequence length="441" mass="50753">MSKWMCSLCYWSYTSVYLIIFFTRGKIKMEGTLFLPNPQLLWEIKSNKAVIYLPDKEIGLDREGTDIFFQIIRRQPIIATTTEQEEFIEELMEYNVIMPYDPINPKFFPPGAIAVEITHRCNLKCEHCYVGTRNNPATLSLEVIKKLIHDMEKLGCYQLAIGGGEPTLHPNFEKILEIIHKSKIFAHIVTNGTTNLSEYLEKYANKKKRSFEVTISIDGPKEIHEKVRKSVKFEEIINNIKKLAELGWKPQIQTTVSLKTYKYIPKLLKELKDLPISAWAVKMEYPVGNARSHANIFPSSTEFVKMTSEIWEWWEESNLKRIEFVEDLGYFPPAIKKPAKKRAYYLCSAGVTQVTIDAEGNITPCTLIQITDGSTKYIAGNLYYDSLIEVWHTSNVLWEFRLMWPENESCARCGLVCAKCPATVLGIKGDIRKPDPRCPLQ</sequence>
<dbReference type="SUPFAM" id="SSF102114">
    <property type="entry name" value="Radical SAM enzymes"/>
    <property type="match status" value="1"/>
</dbReference>
<dbReference type="SFLD" id="SFLDG01067">
    <property type="entry name" value="SPASM/twitch_domain_containing"/>
    <property type="match status" value="1"/>
</dbReference>
<evidence type="ECO:0000256" key="4">
    <source>
        <dbReference type="ARBA" id="ARBA00023014"/>
    </source>
</evidence>
<dbReference type="GO" id="GO:0051536">
    <property type="term" value="F:iron-sulfur cluster binding"/>
    <property type="evidence" value="ECO:0007669"/>
    <property type="project" value="UniProtKB-KW"/>
</dbReference>
<dbReference type="GO" id="GO:0003824">
    <property type="term" value="F:catalytic activity"/>
    <property type="evidence" value="ECO:0007669"/>
    <property type="project" value="InterPro"/>
</dbReference>
<keyword evidence="3" id="KW-0408">Iron</keyword>
<dbReference type="InterPro" id="IPR006638">
    <property type="entry name" value="Elp3/MiaA/NifB-like_rSAM"/>
</dbReference>
<dbReference type="AlphaFoldDB" id="Q9UZZ4"/>
<evidence type="ECO:0000313" key="6">
    <source>
        <dbReference type="EMBL" id="CAB49912.1"/>
    </source>
</evidence>
<dbReference type="PROSITE" id="PS51918">
    <property type="entry name" value="RADICAL_SAM"/>
    <property type="match status" value="1"/>
</dbReference>
<dbReference type="InterPro" id="IPR023885">
    <property type="entry name" value="4Fe4S-binding_SPASM_dom"/>
</dbReference>
<organism evidence="6 7">
    <name type="scientific">Pyrococcus abyssi (strain GE5 / Orsay)</name>
    <dbReference type="NCBI Taxonomy" id="272844"/>
    <lineage>
        <taxon>Archaea</taxon>
        <taxon>Methanobacteriati</taxon>
        <taxon>Methanobacteriota</taxon>
        <taxon>Thermococci</taxon>
        <taxon>Thermococcales</taxon>
        <taxon>Thermococcaceae</taxon>
        <taxon>Pyrococcus</taxon>
    </lineage>
</organism>
<keyword evidence="1" id="KW-0949">S-adenosyl-L-methionine</keyword>
<dbReference type="InterPro" id="IPR013785">
    <property type="entry name" value="Aldolase_TIM"/>
</dbReference>
<keyword evidence="4" id="KW-0411">Iron-sulfur</keyword>
<dbReference type="EMBL" id="AJ248286">
    <property type="protein sequence ID" value="CAB49912.1"/>
    <property type="molecule type" value="Genomic_DNA"/>
</dbReference>
<gene>
    <name evidence="6" type="ORF">PAB1702</name>
</gene>
<dbReference type="SMART" id="SM00729">
    <property type="entry name" value="Elp3"/>
    <property type="match status" value="1"/>
</dbReference>
<keyword evidence="2" id="KW-0479">Metal-binding</keyword>
<dbReference type="KEGG" id="pab:PAB1702"/>
<reference evidence="6 7" key="1">
    <citation type="journal article" date="2003" name="Mol. Microbiol.">
        <title>An integrated analysis of the genome of the hyperthermophilic archaeon Pyrococcus abyssi.</title>
        <authorList>
            <person name="Cohen G."/>
            <person name="Barbe V."/>
            <person name="Flament D."/>
            <person name="Galperin M."/>
            <person name="Heilig R."/>
            <person name="Ripp R."/>
            <person name="Lecompte O."/>
            <person name="Prieur D."/>
            <person name="Poch O."/>
            <person name="Quellerou J."/>
            <person name="Thierry J.C."/>
            <person name="Van der Oost J."/>
            <person name="Weissenbach J."/>
            <person name="Zivanovic Y."/>
            <person name="Forterre P."/>
        </authorList>
    </citation>
    <scope>NUCLEOTIDE SEQUENCE [LARGE SCALE GENOMIC DNA]</scope>
    <source>
        <strain evidence="7">GE5 / Orsay</strain>
    </source>
</reference>
<dbReference type="NCBIfam" id="TIGR04085">
    <property type="entry name" value="rSAM_more_4Fe4S"/>
    <property type="match status" value="1"/>
</dbReference>
<evidence type="ECO:0000256" key="1">
    <source>
        <dbReference type="ARBA" id="ARBA00022691"/>
    </source>
</evidence>
<dbReference type="GO" id="GO:0046872">
    <property type="term" value="F:metal ion binding"/>
    <property type="evidence" value="ECO:0007669"/>
    <property type="project" value="UniProtKB-KW"/>
</dbReference>
<evidence type="ECO:0000256" key="3">
    <source>
        <dbReference type="ARBA" id="ARBA00023004"/>
    </source>
</evidence>
<dbReference type="PhylomeDB" id="Q9UZZ4"/>
<dbReference type="PANTHER" id="PTHR11228">
    <property type="entry name" value="RADICAL SAM DOMAIN PROTEIN"/>
    <property type="match status" value="1"/>
</dbReference>
<feature type="domain" description="Radical SAM core" evidence="5">
    <location>
        <begin position="107"/>
        <end position="323"/>
    </location>
</feature>
<dbReference type="PANTHER" id="PTHR11228:SF7">
    <property type="entry name" value="PQQA PEPTIDE CYCLASE"/>
    <property type="match status" value="1"/>
</dbReference>
<dbReference type="PIR" id="C75076">
    <property type="entry name" value="C75076"/>
</dbReference>
<dbReference type="Pfam" id="PF04055">
    <property type="entry name" value="Radical_SAM"/>
    <property type="match status" value="1"/>
</dbReference>
<dbReference type="Gene3D" id="3.20.20.70">
    <property type="entry name" value="Aldolase class I"/>
    <property type="match status" value="1"/>
</dbReference>
<name>Q9UZZ4_PYRAB</name>
<dbReference type="InterPro" id="IPR007197">
    <property type="entry name" value="rSAM"/>
</dbReference>
<evidence type="ECO:0000313" key="7">
    <source>
        <dbReference type="Proteomes" id="UP000000810"/>
    </source>
</evidence>
<dbReference type="InterPro" id="IPR058240">
    <property type="entry name" value="rSAM_sf"/>
</dbReference>
<dbReference type="PATRIC" id="fig|272844.11.peg.1056"/>
<evidence type="ECO:0000256" key="2">
    <source>
        <dbReference type="ARBA" id="ARBA00022723"/>
    </source>
</evidence>
<dbReference type="SFLD" id="SFLDS00029">
    <property type="entry name" value="Radical_SAM"/>
    <property type="match status" value="1"/>
</dbReference>
<keyword evidence="7" id="KW-1185">Reference proteome</keyword>
<accession>Q9UZZ4</accession>
<protein>
    <submittedName>
        <fullName evidence="6">Radical SAM family protein</fullName>
    </submittedName>
</protein>
<evidence type="ECO:0000259" key="5">
    <source>
        <dbReference type="PROSITE" id="PS51918"/>
    </source>
</evidence>